<keyword evidence="1" id="KW-0812">Transmembrane</keyword>
<dbReference type="EMBL" id="BMZR01000002">
    <property type="protein sequence ID" value="GHD30522.1"/>
    <property type="molecule type" value="Genomic_DNA"/>
</dbReference>
<dbReference type="NCBIfam" id="TIGR02532">
    <property type="entry name" value="IV_pilin_GFxxxE"/>
    <property type="match status" value="1"/>
</dbReference>
<name>A0ABQ3GRY0_9GAMM</name>
<evidence type="ECO:0000313" key="3">
    <source>
        <dbReference type="Proteomes" id="UP000610203"/>
    </source>
</evidence>
<protein>
    <submittedName>
        <fullName evidence="2">Pilin</fullName>
    </submittedName>
</protein>
<dbReference type="Pfam" id="PF16732">
    <property type="entry name" value="ComP_DUS"/>
    <property type="match status" value="1"/>
</dbReference>
<dbReference type="InterPro" id="IPR012902">
    <property type="entry name" value="N_methyl_site"/>
</dbReference>
<feature type="transmembrane region" description="Helical" evidence="1">
    <location>
        <begin position="12"/>
        <end position="33"/>
    </location>
</feature>
<proteinExistence type="predicted"/>
<dbReference type="SUPFAM" id="SSF54523">
    <property type="entry name" value="Pili subunits"/>
    <property type="match status" value="1"/>
</dbReference>
<dbReference type="Proteomes" id="UP000610203">
    <property type="component" value="Unassembled WGS sequence"/>
</dbReference>
<dbReference type="Gene3D" id="3.30.700.10">
    <property type="entry name" value="Glycoprotein, Type 4 Pilin"/>
    <property type="match status" value="1"/>
</dbReference>
<dbReference type="RefSeq" id="WP_189583016.1">
    <property type="nucleotide sequence ID" value="NZ_BMZR01000002.1"/>
</dbReference>
<dbReference type="InterPro" id="IPR031982">
    <property type="entry name" value="PilE-like"/>
</dbReference>
<comment type="caution">
    <text evidence="2">The sequence shown here is derived from an EMBL/GenBank/DDBJ whole genome shotgun (WGS) entry which is preliminary data.</text>
</comment>
<sequence length="160" mass="17199">MTHTRNQSGFTLIELMIVVIIIAILAAIAIPSYRAYVVRNAESDAQRKMMTLSVELEQWRAKALTYRGFEPRTDTISNAGVINLPAADPRYTITLGTINGGAFSTLQGAGQLANNWVMLATPVNITGADNFLFNSRGLRCGSTTSIAVSDLNCGAGATTW</sequence>
<evidence type="ECO:0000256" key="1">
    <source>
        <dbReference type="SAM" id="Phobius"/>
    </source>
</evidence>
<accession>A0ABQ3GRY0</accession>
<reference evidence="3" key="1">
    <citation type="journal article" date="2019" name="Int. J. Syst. Evol. Microbiol.">
        <title>The Global Catalogue of Microorganisms (GCM) 10K type strain sequencing project: providing services to taxonomists for standard genome sequencing and annotation.</title>
        <authorList>
            <consortium name="The Broad Institute Genomics Platform"/>
            <consortium name="The Broad Institute Genome Sequencing Center for Infectious Disease"/>
            <person name="Wu L."/>
            <person name="Ma J."/>
        </authorList>
    </citation>
    <scope>NUCLEOTIDE SEQUENCE [LARGE SCALE GENOMIC DNA]</scope>
    <source>
        <strain evidence="3">KCTC 42280</strain>
    </source>
</reference>
<keyword evidence="3" id="KW-1185">Reference proteome</keyword>
<dbReference type="Pfam" id="PF07963">
    <property type="entry name" value="N_methyl"/>
    <property type="match status" value="1"/>
</dbReference>
<keyword evidence="1" id="KW-0472">Membrane</keyword>
<organism evidence="2 3">
    <name type="scientific">Psychrobacter glaciei</name>
    <dbReference type="NCBI Taxonomy" id="619771"/>
    <lineage>
        <taxon>Bacteria</taxon>
        <taxon>Pseudomonadati</taxon>
        <taxon>Pseudomonadota</taxon>
        <taxon>Gammaproteobacteria</taxon>
        <taxon>Moraxellales</taxon>
        <taxon>Moraxellaceae</taxon>
        <taxon>Psychrobacter</taxon>
    </lineage>
</organism>
<gene>
    <name evidence="2" type="primary">comE</name>
    <name evidence="2" type="ORF">GCM10016272_11360</name>
</gene>
<dbReference type="InterPro" id="IPR045584">
    <property type="entry name" value="Pilin-like"/>
</dbReference>
<keyword evidence="1" id="KW-1133">Transmembrane helix</keyword>
<dbReference type="PANTHER" id="PTHR30093">
    <property type="entry name" value="GENERAL SECRETION PATHWAY PROTEIN G"/>
    <property type="match status" value="1"/>
</dbReference>
<dbReference type="PROSITE" id="PS00409">
    <property type="entry name" value="PROKAR_NTER_METHYL"/>
    <property type="match status" value="1"/>
</dbReference>
<evidence type="ECO:0000313" key="2">
    <source>
        <dbReference type="EMBL" id="GHD30522.1"/>
    </source>
</evidence>